<evidence type="ECO:0000259" key="8">
    <source>
        <dbReference type="Pfam" id="PF00133"/>
    </source>
</evidence>
<dbReference type="InterPro" id="IPR002302">
    <property type="entry name" value="Leu-tRNA-ligase"/>
</dbReference>
<proteinExistence type="inferred from homology"/>
<evidence type="ECO:0000313" key="9">
    <source>
        <dbReference type="EMBL" id="KAJ8975895.1"/>
    </source>
</evidence>
<reference evidence="9" key="1">
    <citation type="journal article" date="2023" name="Insect Mol. Biol.">
        <title>Genome sequencing provides insights into the evolution of gene families encoding plant cell wall-degrading enzymes in longhorned beetles.</title>
        <authorList>
            <person name="Shin N.R."/>
            <person name="Okamura Y."/>
            <person name="Kirsch R."/>
            <person name="Pauchet Y."/>
        </authorList>
    </citation>
    <scope>NUCLEOTIDE SEQUENCE</scope>
    <source>
        <strain evidence="9">MMC_N1</strain>
    </source>
</reference>
<evidence type="ECO:0000256" key="2">
    <source>
        <dbReference type="ARBA" id="ARBA00013164"/>
    </source>
</evidence>
<dbReference type="PANTHER" id="PTHR43740">
    <property type="entry name" value="LEUCYL-TRNA SYNTHETASE"/>
    <property type="match status" value="1"/>
</dbReference>
<keyword evidence="7" id="KW-0030">Aminoacyl-tRNA synthetase</keyword>
<evidence type="ECO:0000256" key="1">
    <source>
        <dbReference type="ARBA" id="ARBA00005594"/>
    </source>
</evidence>
<accession>A0ABQ9JCJ6</accession>
<keyword evidence="10" id="KW-1185">Reference proteome</keyword>
<evidence type="ECO:0000256" key="7">
    <source>
        <dbReference type="ARBA" id="ARBA00023146"/>
    </source>
</evidence>
<name>A0ABQ9JCJ6_9CUCU</name>
<gene>
    <name evidence="9" type="ORF">NQ317_011366</name>
</gene>
<dbReference type="EC" id="6.1.1.4" evidence="2"/>
<dbReference type="Proteomes" id="UP001162164">
    <property type="component" value="Unassembled WGS sequence"/>
</dbReference>
<protein>
    <recommendedName>
        <fullName evidence="2">leucine--tRNA ligase</fullName>
        <ecNumber evidence="2">6.1.1.4</ecNumber>
    </recommendedName>
</protein>
<keyword evidence="5" id="KW-0067">ATP-binding</keyword>
<dbReference type="PANTHER" id="PTHR43740:SF2">
    <property type="entry name" value="LEUCINE--TRNA LIGASE, MITOCHONDRIAL"/>
    <property type="match status" value="1"/>
</dbReference>
<keyword evidence="3" id="KW-0436">Ligase</keyword>
<evidence type="ECO:0000256" key="3">
    <source>
        <dbReference type="ARBA" id="ARBA00022598"/>
    </source>
</evidence>
<keyword evidence="6" id="KW-0648">Protein biosynthesis</keyword>
<dbReference type="InterPro" id="IPR002300">
    <property type="entry name" value="aa-tRNA-synth_Ia"/>
</dbReference>
<comment type="similarity">
    <text evidence="1">Belongs to the class-I aminoacyl-tRNA synthetase family.</text>
</comment>
<dbReference type="Gene3D" id="3.40.50.620">
    <property type="entry name" value="HUPs"/>
    <property type="match status" value="1"/>
</dbReference>
<keyword evidence="4" id="KW-0547">Nucleotide-binding</keyword>
<evidence type="ECO:0000313" key="10">
    <source>
        <dbReference type="Proteomes" id="UP001162164"/>
    </source>
</evidence>
<comment type="caution">
    <text evidence="9">The sequence shown here is derived from an EMBL/GenBank/DDBJ whole genome shotgun (WGS) entry which is preliminary data.</text>
</comment>
<dbReference type="EMBL" id="JAPWTJ010000750">
    <property type="protein sequence ID" value="KAJ8975895.1"/>
    <property type="molecule type" value="Genomic_DNA"/>
</dbReference>
<evidence type="ECO:0000256" key="5">
    <source>
        <dbReference type="ARBA" id="ARBA00022840"/>
    </source>
</evidence>
<dbReference type="Pfam" id="PF00133">
    <property type="entry name" value="tRNA-synt_1"/>
    <property type="match status" value="1"/>
</dbReference>
<sequence>MSDSYVGIPDIDEQAMVFAKKYNISYNPVPRLASKKQIEDQQQNLCNKAQQLSIGGYWTSVKLRDWLISRQRYWGTPIPIIHCGKVWCPACSERESSSDLTKAVKTCSKRSCKGETDTMDTFVDSSWYYLRYLDPTNNKEMFDKEKAMKLMPVDLYIGGKEHGIHLQKSPNAVALRQLHLSSWLYGPTRVFPHYQSSAFNELKNTANSSIKHEEELLVFLSTHAACWVFSLKGVEVFPHDLKRNKAVAKETGNPVVISWEKMSKSKYNGVDPDEMFKTYGVDTTRLLILADVARHHIEIGIQTVSFYTDFYF</sequence>
<dbReference type="Gene3D" id="1.10.730.10">
    <property type="entry name" value="Isoleucyl-tRNA Synthetase, Domain 1"/>
    <property type="match status" value="1"/>
</dbReference>
<organism evidence="9 10">
    <name type="scientific">Molorchus minor</name>
    <dbReference type="NCBI Taxonomy" id="1323400"/>
    <lineage>
        <taxon>Eukaryota</taxon>
        <taxon>Metazoa</taxon>
        <taxon>Ecdysozoa</taxon>
        <taxon>Arthropoda</taxon>
        <taxon>Hexapoda</taxon>
        <taxon>Insecta</taxon>
        <taxon>Pterygota</taxon>
        <taxon>Neoptera</taxon>
        <taxon>Endopterygota</taxon>
        <taxon>Coleoptera</taxon>
        <taxon>Polyphaga</taxon>
        <taxon>Cucujiformia</taxon>
        <taxon>Chrysomeloidea</taxon>
        <taxon>Cerambycidae</taxon>
        <taxon>Lamiinae</taxon>
        <taxon>Monochamini</taxon>
        <taxon>Molorchus</taxon>
    </lineage>
</organism>
<dbReference type="InterPro" id="IPR014729">
    <property type="entry name" value="Rossmann-like_a/b/a_fold"/>
</dbReference>
<evidence type="ECO:0000256" key="4">
    <source>
        <dbReference type="ARBA" id="ARBA00022741"/>
    </source>
</evidence>
<feature type="domain" description="Aminoacyl-tRNA synthetase class Ia" evidence="8">
    <location>
        <begin position="62"/>
        <end position="149"/>
    </location>
</feature>
<evidence type="ECO:0000256" key="6">
    <source>
        <dbReference type="ARBA" id="ARBA00022917"/>
    </source>
</evidence>
<dbReference type="SUPFAM" id="SSF52374">
    <property type="entry name" value="Nucleotidylyl transferase"/>
    <property type="match status" value="1"/>
</dbReference>